<reference evidence="1 2" key="1">
    <citation type="submission" date="2018-06" db="EMBL/GenBank/DDBJ databases">
        <title>Genome Sequence of the Brown Rot Fungal Pathogen Monilinia fructigena.</title>
        <authorList>
            <person name="Landi L."/>
            <person name="De Miccolis Angelini R.M."/>
            <person name="Pollastro S."/>
            <person name="Abate D."/>
            <person name="Faretra F."/>
            <person name="Romanazzi G."/>
        </authorList>
    </citation>
    <scope>NUCLEOTIDE SEQUENCE [LARGE SCALE GENOMIC DNA]</scope>
    <source>
        <strain evidence="1 2">Mfrg269</strain>
    </source>
</reference>
<comment type="caution">
    <text evidence="1">The sequence shown here is derived from an EMBL/GenBank/DDBJ whole genome shotgun (WGS) entry which is preliminary data.</text>
</comment>
<evidence type="ECO:0000313" key="1">
    <source>
        <dbReference type="EMBL" id="RAL65347.1"/>
    </source>
</evidence>
<sequence>MVGRRGHPAAGDVPFGGDDPDLEFDVPSDSTNIRNAISKYVRMVYLHINTDRALNLPGINSHCALIPGGFWDPARGTFAASPSHANWDATGISPVTAIEFYTRLATTIPTHNITPLMIHGFATLGTKDLANQTTYIFMPVTDLRYGRRIPHHTLIVYFPITKTIDWLDSRHGDMGPHNYHFAALFAGIVFPDMGLVGQVLNFVSQFIGPTTKNNREFNPCDWRMRFNGSDRQNDTEPSGLPWPANEAESAAMVCTSALCIAAGYNLDYLPKYDLVNQAVWMGERRGRIAMELHQGRRSLPPAVGPPSCPLNYPIESPLNILTYHSDDDNFQFFDLEPSFKRPKLRSPWLPRRDRARWYRGGKHRDDTPILDNYPMNEVNGAEGLKQLATRIQLPRRTILAREGKAAFRDAIEQYQYNLRGTRGGPRRNGRMPCQY</sequence>
<name>A0A395IYJ7_9HELO</name>
<dbReference type="OrthoDB" id="3524142at2759"/>
<dbReference type="EMBL" id="QKRW01000010">
    <property type="protein sequence ID" value="RAL65347.1"/>
    <property type="molecule type" value="Genomic_DNA"/>
</dbReference>
<accession>A0A395IYJ7</accession>
<proteinExistence type="predicted"/>
<evidence type="ECO:0000313" key="2">
    <source>
        <dbReference type="Proteomes" id="UP000249056"/>
    </source>
</evidence>
<dbReference type="AlphaFoldDB" id="A0A395IYJ7"/>
<keyword evidence="2" id="KW-1185">Reference proteome</keyword>
<gene>
    <name evidence="1" type="ORF">DID88_000915</name>
</gene>
<organism evidence="1 2">
    <name type="scientific">Monilinia fructigena</name>
    <dbReference type="NCBI Taxonomy" id="38457"/>
    <lineage>
        <taxon>Eukaryota</taxon>
        <taxon>Fungi</taxon>
        <taxon>Dikarya</taxon>
        <taxon>Ascomycota</taxon>
        <taxon>Pezizomycotina</taxon>
        <taxon>Leotiomycetes</taxon>
        <taxon>Helotiales</taxon>
        <taxon>Sclerotiniaceae</taxon>
        <taxon>Monilinia</taxon>
    </lineage>
</organism>
<dbReference type="Proteomes" id="UP000249056">
    <property type="component" value="Unassembled WGS sequence"/>
</dbReference>
<protein>
    <submittedName>
        <fullName evidence="1">Uncharacterized protein</fullName>
    </submittedName>
</protein>